<evidence type="ECO:0000256" key="1">
    <source>
        <dbReference type="SAM" id="MobiDB-lite"/>
    </source>
</evidence>
<feature type="compositionally biased region" description="Basic and acidic residues" evidence="1">
    <location>
        <begin position="547"/>
        <end position="560"/>
    </location>
</feature>
<accession>A0A9P3H7F9</accession>
<feature type="transmembrane region" description="Helical" evidence="2">
    <location>
        <begin position="45"/>
        <end position="64"/>
    </location>
</feature>
<keyword evidence="2" id="KW-1133">Transmembrane helix</keyword>
<comment type="caution">
    <text evidence="3">The sequence shown here is derived from an EMBL/GenBank/DDBJ whole genome shotgun (WGS) entry which is preliminary data.</text>
</comment>
<feature type="transmembrane region" description="Helical" evidence="2">
    <location>
        <begin position="6"/>
        <end position="24"/>
    </location>
</feature>
<organism evidence="3 4">
    <name type="scientific">Entomortierella parvispora</name>
    <dbReference type="NCBI Taxonomy" id="205924"/>
    <lineage>
        <taxon>Eukaryota</taxon>
        <taxon>Fungi</taxon>
        <taxon>Fungi incertae sedis</taxon>
        <taxon>Mucoromycota</taxon>
        <taxon>Mortierellomycotina</taxon>
        <taxon>Mortierellomycetes</taxon>
        <taxon>Mortierellales</taxon>
        <taxon>Mortierellaceae</taxon>
        <taxon>Entomortierella</taxon>
    </lineage>
</organism>
<protein>
    <submittedName>
        <fullName evidence="3">Uncharacterized protein</fullName>
    </submittedName>
</protein>
<dbReference type="Proteomes" id="UP000827284">
    <property type="component" value="Unassembled WGS sequence"/>
</dbReference>
<keyword evidence="4" id="KW-1185">Reference proteome</keyword>
<feature type="transmembrane region" description="Helical" evidence="2">
    <location>
        <begin position="479"/>
        <end position="501"/>
    </location>
</feature>
<reference evidence="3" key="2">
    <citation type="journal article" date="2022" name="Microbiol. Resour. Announc.">
        <title>Whole-Genome Sequence of Entomortierella parvispora E1425, a Mucoromycotan Fungus Associated with Burkholderiaceae-Related Endosymbiotic Bacteria.</title>
        <authorList>
            <person name="Herlambang A."/>
            <person name="Guo Y."/>
            <person name="Takashima Y."/>
            <person name="Narisawa K."/>
            <person name="Ohta H."/>
            <person name="Nishizawa T."/>
        </authorList>
    </citation>
    <scope>NUCLEOTIDE SEQUENCE</scope>
    <source>
        <strain evidence="3">E1425</strain>
    </source>
</reference>
<feature type="region of interest" description="Disordered" evidence="1">
    <location>
        <begin position="531"/>
        <end position="572"/>
    </location>
</feature>
<name>A0A9P3H7F9_9FUNG</name>
<feature type="transmembrane region" description="Helical" evidence="2">
    <location>
        <begin position="84"/>
        <end position="101"/>
    </location>
</feature>
<reference evidence="3" key="1">
    <citation type="submission" date="2021-11" db="EMBL/GenBank/DDBJ databases">
        <authorList>
            <person name="Herlambang A."/>
            <person name="Guo Y."/>
            <person name="Takashima Y."/>
            <person name="Nishizawa T."/>
        </authorList>
    </citation>
    <scope>NUCLEOTIDE SEQUENCE</scope>
    <source>
        <strain evidence="3">E1425</strain>
    </source>
</reference>
<dbReference type="EMBL" id="BQFW01000005">
    <property type="protein sequence ID" value="GJJ71475.1"/>
    <property type="molecule type" value="Genomic_DNA"/>
</dbReference>
<evidence type="ECO:0000256" key="2">
    <source>
        <dbReference type="SAM" id="Phobius"/>
    </source>
</evidence>
<dbReference type="OrthoDB" id="2427486at2759"/>
<evidence type="ECO:0000313" key="4">
    <source>
        <dbReference type="Proteomes" id="UP000827284"/>
    </source>
</evidence>
<feature type="transmembrane region" description="Helical" evidence="2">
    <location>
        <begin position="108"/>
        <end position="129"/>
    </location>
</feature>
<evidence type="ECO:0000313" key="3">
    <source>
        <dbReference type="EMBL" id="GJJ71475.1"/>
    </source>
</evidence>
<proteinExistence type="predicted"/>
<sequence length="572" mass="63872">MLNILVRLILLFLIVAFTIGLQLTSLSNVINNRVRQDQNDLKNFINIYVTICGISFAVMVFVLGKLFTSDLSWHLREQPGSKRFIRAWGFYPGLISVYSGFRIGGKRWIMMGLALTLITCFSLVKDIWLTQAIQIKPHMSISEPLNVSVATLHGGVDALTTRLDHPGYLGVFAVEVVMGLKGSTALHSDGDGEYIWSPWLNDPQVSEIVIEDYSTIGLRPSCKLMTLSEVIVTPLGVPFYQIDIPETTFNASQQATLYIEGGPIYTTWNTTTVRSNATGHYKETTPDYIVNYHVFLSNVQYDNRTDYTFKAPKNATYEDNFLAFVYGCKVEISQYNISGHVVSDVGPTLDRLNMTKKVPVLEILDDTPNFYQMVQLASEGFTETLSYQNIGANIEICLPIQCWMADTALGINTGYNSSIDGPTTALIYQQGWTHMTPELLEYKVVQSIGYILSPTVMVDIEYIMAGNVTHDSVIETTDLYVYAGIGIELVLILLGLGFYICSVTDYGQGHGDDLEHLVAVLQSDGTNNRHELDTLTKSNKWPSGENLRLKTSEESRHGRDYPTQAYRPTGVL</sequence>
<keyword evidence="2" id="KW-0472">Membrane</keyword>
<gene>
    <name evidence="3" type="ORF">EMPS_03825</name>
</gene>
<dbReference type="AlphaFoldDB" id="A0A9P3H7F9"/>
<keyword evidence="2" id="KW-0812">Transmembrane</keyword>